<feature type="coiled-coil region" evidence="1">
    <location>
        <begin position="94"/>
        <end position="121"/>
    </location>
</feature>
<reference evidence="2 4" key="1">
    <citation type="submission" date="2018-05" db="EMBL/GenBank/DDBJ databases">
        <title>Legionella qingyii sp.nov., whole genome shotgun sequence.</title>
        <authorList>
            <person name="Wu H."/>
            <person name="Zhu Q."/>
            <person name="Hu C."/>
        </authorList>
    </citation>
    <scope>NUCLEOTIDE SEQUENCE [LARGE SCALE GENOMIC DNA]</scope>
    <source>
        <strain evidence="2 4">HEB18</strain>
    </source>
</reference>
<sequence length="127" mass="14508">MNKGTENQIKALKEAARGKRAATIERVLVALKAMEEQSLPINFESVASFAKVSKTWLYASDEIKELIIKAKNEDGYNLYMKNQAAKLITKDKEISVLIKQNKMLRQEIDELKKQLEVAYAALYKKED</sequence>
<name>A0A317U0Q4_9GAMM</name>
<organism evidence="2 4">
    <name type="scientific">Legionella qingyii</name>
    <dbReference type="NCBI Taxonomy" id="2184757"/>
    <lineage>
        <taxon>Bacteria</taxon>
        <taxon>Pseudomonadati</taxon>
        <taxon>Pseudomonadota</taxon>
        <taxon>Gammaproteobacteria</taxon>
        <taxon>Legionellales</taxon>
        <taxon>Legionellaceae</taxon>
        <taxon>Legionella</taxon>
    </lineage>
</organism>
<keyword evidence="1" id="KW-0175">Coiled coil</keyword>
<proteinExistence type="predicted"/>
<comment type="caution">
    <text evidence="2">The sequence shown here is derived from an EMBL/GenBank/DDBJ whole genome shotgun (WGS) entry which is preliminary data.</text>
</comment>
<dbReference type="EMBL" id="QHJG01000046">
    <property type="protein sequence ID" value="PWY54072.1"/>
    <property type="molecule type" value="Genomic_DNA"/>
</dbReference>
<dbReference type="Proteomes" id="UP000247152">
    <property type="component" value="Unassembled WGS sequence"/>
</dbReference>
<dbReference type="Pfam" id="PF19776">
    <property type="entry name" value="DUF6262"/>
    <property type="match status" value="1"/>
</dbReference>
<dbReference type="AlphaFoldDB" id="A0A317U0Q4"/>
<evidence type="ECO:0000313" key="5">
    <source>
        <dbReference type="Proteomes" id="UP000287374"/>
    </source>
</evidence>
<reference evidence="3 5" key="2">
    <citation type="submission" date="2018-12" db="EMBL/GenBank/DDBJ databases">
        <title>Legionella sp,whole genome shotgun sequence.</title>
        <authorList>
            <person name="Wu H."/>
        </authorList>
    </citation>
    <scope>NUCLEOTIDE SEQUENCE [LARGE SCALE GENOMIC DNA]</scope>
    <source>
        <strain evidence="3">Km489</strain>
        <strain evidence="5">km489</strain>
    </source>
</reference>
<dbReference type="EMBL" id="RZGX01000026">
    <property type="protein sequence ID" value="RUR19892.1"/>
    <property type="molecule type" value="Genomic_DNA"/>
</dbReference>
<dbReference type="OrthoDB" id="5652175at2"/>
<gene>
    <name evidence="2" type="ORF">DGG96_18915</name>
    <name evidence="3" type="ORF">ELY20_15340</name>
</gene>
<evidence type="ECO:0000313" key="3">
    <source>
        <dbReference type="EMBL" id="RUR19892.1"/>
    </source>
</evidence>
<evidence type="ECO:0000313" key="2">
    <source>
        <dbReference type="EMBL" id="PWY54072.1"/>
    </source>
</evidence>
<keyword evidence="5" id="KW-1185">Reference proteome</keyword>
<dbReference type="Proteomes" id="UP000287374">
    <property type="component" value="Unassembled WGS sequence"/>
</dbReference>
<protein>
    <submittedName>
        <fullName evidence="2">Transposase</fullName>
    </submittedName>
</protein>
<evidence type="ECO:0000313" key="4">
    <source>
        <dbReference type="Proteomes" id="UP000247152"/>
    </source>
</evidence>
<dbReference type="RefSeq" id="WP_110144043.1">
    <property type="nucleotide sequence ID" value="NZ_QHJG01000046.1"/>
</dbReference>
<evidence type="ECO:0000256" key="1">
    <source>
        <dbReference type="SAM" id="Coils"/>
    </source>
</evidence>
<accession>A0A317U0Q4</accession>
<dbReference type="InterPro" id="IPR046229">
    <property type="entry name" value="TnpC-like"/>
</dbReference>